<keyword evidence="2" id="KW-1133">Transmembrane helix</keyword>
<keyword evidence="2" id="KW-0812">Transmembrane</keyword>
<dbReference type="GeneID" id="36580842"/>
<evidence type="ECO:0000313" key="4">
    <source>
        <dbReference type="Proteomes" id="UP000235371"/>
    </source>
</evidence>
<dbReference type="EMBL" id="KZ613822">
    <property type="protein sequence ID" value="PMD58343.1"/>
    <property type="molecule type" value="Genomic_DNA"/>
</dbReference>
<proteinExistence type="predicted"/>
<dbReference type="RefSeq" id="XP_024735247.1">
    <property type="nucleotide sequence ID" value="XM_024872762.1"/>
</dbReference>
<accession>A0A2J6T5W5</accession>
<keyword evidence="2" id="KW-0472">Membrane</keyword>
<dbReference type="InParanoid" id="A0A2J6T5W5"/>
<dbReference type="AlphaFoldDB" id="A0A2J6T5W5"/>
<keyword evidence="4" id="KW-1185">Reference proteome</keyword>
<name>A0A2J6T5W5_9HELO</name>
<dbReference type="STRING" id="1095630.A0A2J6T5W5"/>
<evidence type="ECO:0000256" key="1">
    <source>
        <dbReference type="SAM" id="MobiDB-lite"/>
    </source>
</evidence>
<organism evidence="3 4">
    <name type="scientific">Hyaloscypha bicolor E</name>
    <dbReference type="NCBI Taxonomy" id="1095630"/>
    <lineage>
        <taxon>Eukaryota</taxon>
        <taxon>Fungi</taxon>
        <taxon>Dikarya</taxon>
        <taxon>Ascomycota</taxon>
        <taxon>Pezizomycotina</taxon>
        <taxon>Leotiomycetes</taxon>
        <taxon>Helotiales</taxon>
        <taxon>Hyaloscyphaceae</taxon>
        <taxon>Hyaloscypha</taxon>
        <taxon>Hyaloscypha bicolor</taxon>
    </lineage>
</organism>
<feature type="region of interest" description="Disordered" evidence="1">
    <location>
        <begin position="94"/>
        <end position="155"/>
    </location>
</feature>
<evidence type="ECO:0000313" key="3">
    <source>
        <dbReference type="EMBL" id="PMD58343.1"/>
    </source>
</evidence>
<reference evidence="3 4" key="1">
    <citation type="submission" date="2016-04" db="EMBL/GenBank/DDBJ databases">
        <title>A degradative enzymes factory behind the ericoid mycorrhizal symbiosis.</title>
        <authorList>
            <consortium name="DOE Joint Genome Institute"/>
            <person name="Martino E."/>
            <person name="Morin E."/>
            <person name="Grelet G."/>
            <person name="Kuo A."/>
            <person name="Kohler A."/>
            <person name="Daghino S."/>
            <person name="Barry K."/>
            <person name="Choi C."/>
            <person name="Cichocki N."/>
            <person name="Clum A."/>
            <person name="Copeland A."/>
            <person name="Hainaut M."/>
            <person name="Haridas S."/>
            <person name="Labutti K."/>
            <person name="Lindquist E."/>
            <person name="Lipzen A."/>
            <person name="Khouja H.-R."/>
            <person name="Murat C."/>
            <person name="Ohm R."/>
            <person name="Olson A."/>
            <person name="Spatafora J."/>
            <person name="Veneault-Fourrey C."/>
            <person name="Henrissat B."/>
            <person name="Grigoriev I."/>
            <person name="Martin F."/>
            <person name="Perotto S."/>
        </authorList>
    </citation>
    <scope>NUCLEOTIDE SEQUENCE [LARGE SCALE GENOMIC DNA]</scope>
    <source>
        <strain evidence="3 4">E</strain>
    </source>
</reference>
<protein>
    <submittedName>
        <fullName evidence="3">Uncharacterized protein</fullName>
    </submittedName>
</protein>
<evidence type="ECO:0000256" key="2">
    <source>
        <dbReference type="SAM" id="Phobius"/>
    </source>
</evidence>
<sequence length="705" mass="80057">MNKDKTQQASKETTTLLSSWLARKKNNGAFGSTRTNILGRRSSPLLSNQRLSFDLVATEQRDIILGGAEESRPPRTLQEEANVDLDHELDFCLDSLGRTPTGESSSLAEVGGRPSPVPSQSTPLEGGKPLPKHETTQNLPPPPTEGLGVGKERESAVDIEADIEQVSVPQRHQSRPGPLEVITICMSSDCYEYFERALDDTHITRCPACRAKQLLSNQRQEEKQQGWVALDMPSTLRNRLFSETIDINFGTGSMSIDRKYRPEPIMIRTMLWDLTHWFGQFQVMICRWRMRLQRTLTERVVPVRLLDFLKVTMSRGTNAGGALKDIVSDEEIVYMMLIDTLDNEGERPWFNIWLSRIGNKFQQQRKLGGNIKRLEWTCVSHKLLRFLILLQNTDTTSQKCGHRSHDDFQELSQGAILELANDMFEAGYITHAQISNQTNSPITSLTTRVQNIFIGARRRISSLRTPTLPTFNTKPSSIKSIPLQCLPSTKCRWLHMCLKKPPYATKLEPLHVCKDDEENDFTDATFFQALRRAYFGSKRWRERLLFKLKKIEFVEFELCPENLVDHILPNKLPPTLDEYDFLPPPPVKKCPPIGASHMMHLFTSCSAQPLDTSLYLRYIPKRKELALSFRPDLVDAITGWGLHFVEGLNSALAVTVMFSVSLVLGIVFAICWSVWKQDVQGAFGVASYVTSVITLAVMTWQMWTV</sequence>
<dbReference type="OrthoDB" id="9988102at2759"/>
<gene>
    <name evidence="3" type="ORF">K444DRAFT_430978</name>
</gene>
<feature type="transmembrane region" description="Helical" evidence="2">
    <location>
        <begin position="682"/>
        <end position="703"/>
    </location>
</feature>
<feature type="transmembrane region" description="Helical" evidence="2">
    <location>
        <begin position="651"/>
        <end position="675"/>
    </location>
</feature>
<dbReference type="Proteomes" id="UP000235371">
    <property type="component" value="Unassembled WGS sequence"/>
</dbReference>